<evidence type="ECO:0000256" key="7">
    <source>
        <dbReference type="ARBA" id="ARBA00023134"/>
    </source>
</evidence>
<dbReference type="Pfam" id="PF13499">
    <property type="entry name" value="EF-hand_7"/>
    <property type="match status" value="1"/>
</dbReference>
<dbReference type="InterPro" id="IPR027417">
    <property type="entry name" value="P-loop_NTPase"/>
</dbReference>
<dbReference type="PANTHER" id="PTHR47977">
    <property type="entry name" value="RAS-RELATED PROTEIN RAB"/>
    <property type="match status" value="1"/>
</dbReference>
<feature type="region of interest" description="Disordered" evidence="9">
    <location>
        <begin position="325"/>
        <end position="350"/>
    </location>
</feature>
<keyword evidence="6 8" id="KW-0175">Coiled coil</keyword>
<feature type="region of interest" description="Disordered" evidence="9">
    <location>
        <begin position="385"/>
        <end position="451"/>
    </location>
</feature>
<dbReference type="InterPro" id="IPR050227">
    <property type="entry name" value="Rab"/>
</dbReference>
<dbReference type="PROSITE" id="PS51421">
    <property type="entry name" value="RAS"/>
    <property type="match status" value="1"/>
</dbReference>
<feature type="coiled-coil region" evidence="8">
    <location>
        <begin position="154"/>
        <end position="229"/>
    </location>
</feature>
<dbReference type="SUPFAM" id="SSF47473">
    <property type="entry name" value="EF-hand"/>
    <property type="match status" value="1"/>
</dbReference>
<evidence type="ECO:0000256" key="2">
    <source>
        <dbReference type="ARBA" id="ARBA00022490"/>
    </source>
</evidence>
<dbReference type="PROSITE" id="PS51419">
    <property type="entry name" value="RAB"/>
    <property type="match status" value="1"/>
</dbReference>
<dbReference type="SMART" id="SM00176">
    <property type="entry name" value="RAN"/>
    <property type="match status" value="1"/>
</dbReference>
<keyword evidence="4" id="KW-0547">Nucleotide-binding</keyword>
<feature type="domain" description="EF-hand" evidence="10">
    <location>
        <begin position="6"/>
        <end position="41"/>
    </location>
</feature>
<reference evidence="12" key="1">
    <citation type="submission" date="2025-08" db="UniProtKB">
        <authorList>
            <consortium name="RefSeq"/>
        </authorList>
    </citation>
    <scope>IDENTIFICATION</scope>
</reference>
<evidence type="ECO:0000256" key="6">
    <source>
        <dbReference type="ARBA" id="ARBA00023054"/>
    </source>
</evidence>
<evidence type="ECO:0000256" key="4">
    <source>
        <dbReference type="ARBA" id="ARBA00022741"/>
    </source>
</evidence>
<evidence type="ECO:0000256" key="8">
    <source>
        <dbReference type="SAM" id="Coils"/>
    </source>
</evidence>
<keyword evidence="2" id="KW-0963">Cytoplasm</keyword>
<dbReference type="SMART" id="SM00177">
    <property type="entry name" value="ARF"/>
    <property type="match status" value="1"/>
</dbReference>
<dbReference type="GeneID" id="115459846"/>
<dbReference type="InterPro" id="IPR001806">
    <property type="entry name" value="Small_GTPase"/>
</dbReference>
<dbReference type="AlphaFoldDB" id="A0A6P7X5U0"/>
<keyword evidence="3" id="KW-0479">Metal-binding</keyword>
<comment type="subcellular location">
    <subcellularLocation>
        <location evidence="1">Cytoplasm</location>
    </subcellularLocation>
</comment>
<dbReference type="InterPro" id="IPR018247">
    <property type="entry name" value="EF_Hand_1_Ca_BS"/>
</dbReference>
<gene>
    <name evidence="12" type="primary">LOC115459846</name>
</gene>
<evidence type="ECO:0000259" key="10">
    <source>
        <dbReference type="PROSITE" id="PS50222"/>
    </source>
</evidence>
<dbReference type="CDD" id="cd00154">
    <property type="entry name" value="Rab"/>
    <property type="match status" value="1"/>
</dbReference>
<dbReference type="KEGG" id="muo:115459846"/>
<keyword evidence="7" id="KW-0342">GTP-binding</keyword>
<dbReference type="GO" id="GO:0005525">
    <property type="term" value="F:GTP binding"/>
    <property type="evidence" value="ECO:0007669"/>
    <property type="project" value="UniProtKB-KW"/>
</dbReference>
<sequence length="670" mass="76474">MGSDEISRPELRRLFSACDVNHSGLVEFEDFASLCRDLNVKPTQVRLLFDKLDVDRDGIIDFEDFSARFQEVSETLDLAHFSPSAHTAWDEFEDRLGEEVQHLVRSRDQLCEMYQLIHAGSDFGLLQQYERLIVDMIQDFRAQRLNTEKLESVLKRTEETASLQMAELEEELQQHMAKMEHKIREEDQQKLEAAISEMQRKHEAELFDLQTLVDRLKKDQDERKLIESKEEGTKLKDQVFELSQENEHLRRNLLESHTNVSLLQTKVDKLKNDLADQQLQHEREKEIMRMVAEDSRGISSQIEILQAANKSLYDSNDSLRSALLSNSENSRQRHSSPGRHSLPDRVSPNTLPVITYSSYTSEDDSYRKFSNVAHWADKYLDSGVSLPHSDEDNSSSDFESDRSESSEETMHQSYSYLPSDVEMTEADGRAKGRTVSRPVSRSESSASSRKRLPAFMPKKDGVMVEEDSQNAGPIYRLVLAGDAGAGKSSFLLRLCLNEFRGELPTTLGVDFQMKKLLVDGERTTLQIWDTAGQERFRSIAKSYFRKAHGVLLMYDVTSESSFLNVREWMEEIKNSAEKSIPLMVIGNKIDRRAELPDSRGIHTSHGEKLAMAYNALFCETSAKDGTNVVEAVLHLAREVKKTVDLREENAEPVTKLSMPNKKVLASCCKT</sequence>
<dbReference type="RefSeq" id="XP_030045504.1">
    <property type="nucleotide sequence ID" value="XM_030189644.1"/>
</dbReference>
<dbReference type="FunFam" id="3.40.50.300:FF:001348">
    <property type="entry name" value="Ras and EF-hand domain-containing protein"/>
    <property type="match status" value="1"/>
</dbReference>
<proteinExistence type="predicted"/>
<dbReference type="InterPro" id="IPR005225">
    <property type="entry name" value="Small_GTP-bd"/>
</dbReference>
<evidence type="ECO:0000313" key="12">
    <source>
        <dbReference type="RefSeq" id="XP_030045504.1"/>
    </source>
</evidence>
<dbReference type="InParanoid" id="A0A6P7X5U0"/>
<feature type="domain" description="EF-hand" evidence="10">
    <location>
        <begin position="44"/>
        <end position="75"/>
    </location>
</feature>
<organism evidence="11 12">
    <name type="scientific">Microcaecilia unicolor</name>
    <dbReference type="NCBI Taxonomy" id="1415580"/>
    <lineage>
        <taxon>Eukaryota</taxon>
        <taxon>Metazoa</taxon>
        <taxon>Chordata</taxon>
        <taxon>Craniata</taxon>
        <taxon>Vertebrata</taxon>
        <taxon>Euteleostomi</taxon>
        <taxon>Amphibia</taxon>
        <taxon>Gymnophiona</taxon>
        <taxon>Siphonopidae</taxon>
        <taxon>Microcaecilia</taxon>
    </lineage>
</organism>
<dbReference type="SMART" id="SM00174">
    <property type="entry name" value="RHO"/>
    <property type="match status" value="1"/>
</dbReference>
<evidence type="ECO:0000256" key="5">
    <source>
        <dbReference type="ARBA" id="ARBA00022837"/>
    </source>
</evidence>
<dbReference type="InterPro" id="IPR011992">
    <property type="entry name" value="EF-hand-dom_pair"/>
</dbReference>
<evidence type="ECO:0000256" key="1">
    <source>
        <dbReference type="ARBA" id="ARBA00004496"/>
    </source>
</evidence>
<feature type="compositionally biased region" description="Basic and acidic residues" evidence="9">
    <location>
        <begin position="399"/>
        <end position="410"/>
    </location>
</feature>
<dbReference type="InterPro" id="IPR002048">
    <property type="entry name" value="EF_hand_dom"/>
</dbReference>
<dbReference type="SMART" id="SM00054">
    <property type="entry name" value="EFh"/>
    <property type="match status" value="2"/>
</dbReference>
<dbReference type="PROSITE" id="PS00018">
    <property type="entry name" value="EF_HAND_1"/>
    <property type="match status" value="2"/>
</dbReference>
<protein>
    <submittedName>
        <fullName evidence="12">Ras and EF-hand domain-containing protein-like</fullName>
    </submittedName>
</protein>
<dbReference type="SMART" id="SM00175">
    <property type="entry name" value="RAB"/>
    <property type="match status" value="1"/>
</dbReference>
<name>A0A6P7X5U0_9AMPH</name>
<dbReference type="GO" id="GO:0005737">
    <property type="term" value="C:cytoplasm"/>
    <property type="evidence" value="ECO:0007669"/>
    <property type="project" value="UniProtKB-SubCell"/>
</dbReference>
<dbReference type="CDD" id="cd00051">
    <property type="entry name" value="EFh"/>
    <property type="match status" value="1"/>
</dbReference>
<dbReference type="GO" id="GO:0003924">
    <property type="term" value="F:GTPase activity"/>
    <property type="evidence" value="ECO:0007669"/>
    <property type="project" value="InterPro"/>
</dbReference>
<dbReference type="Gene3D" id="1.10.238.10">
    <property type="entry name" value="EF-hand"/>
    <property type="match status" value="1"/>
</dbReference>
<keyword evidence="5" id="KW-0106">Calcium</keyword>
<evidence type="ECO:0000256" key="9">
    <source>
        <dbReference type="SAM" id="MobiDB-lite"/>
    </source>
</evidence>
<dbReference type="PROSITE" id="PS51417">
    <property type="entry name" value="ARF"/>
    <property type="match status" value="1"/>
</dbReference>
<dbReference type="Pfam" id="PF00071">
    <property type="entry name" value="Ras"/>
    <property type="match status" value="1"/>
</dbReference>
<dbReference type="Gene3D" id="3.40.50.300">
    <property type="entry name" value="P-loop containing nucleotide triphosphate hydrolases"/>
    <property type="match status" value="1"/>
</dbReference>
<feature type="compositionally biased region" description="Low complexity" evidence="9">
    <location>
        <begin position="433"/>
        <end position="447"/>
    </location>
</feature>
<evidence type="ECO:0000256" key="3">
    <source>
        <dbReference type="ARBA" id="ARBA00022723"/>
    </source>
</evidence>
<dbReference type="NCBIfam" id="TIGR00231">
    <property type="entry name" value="small_GTP"/>
    <property type="match status" value="1"/>
</dbReference>
<evidence type="ECO:0000313" key="11">
    <source>
        <dbReference type="Proteomes" id="UP000515156"/>
    </source>
</evidence>
<dbReference type="GO" id="GO:0005509">
    <property type="term" value="F:calcium ion binding"/>
    <property type="evidence" value="ECO:0007669"/>
    <property type="project" value="InterPro"/>
</dbReference>
<keyword evidence="11" id="KW-1185">Reference proteome</keyword>
<dbReference type="OrthoDB" id="9989112at2759"/>
<feature type="coiled-coil region" evidence="8">
    <location>
        <begin position="260"/>
        <end position="287"/>
    </location>
</feature>
<dbReference type="SUPFAM" id="SSF52540">
    <property type="entry name" value="P-loop containing nucleoside triphosphate hydrolases"/>
    <property type="match status" value="1"/>
</dbReference>
<dbReference type="PRINTS" id="PR00449">
    <property type="entry name" value="RASTRNSFRMNG"/>
</dbReference>
<accession>A0A6P7X5U0</accession>
<dbReference type="Proteomes" id="UP000515156">
    <property type="component" value="Chromosome 1"/>
</dbReference>
<dbReference type="PROSITE" id="PS50222">
    <property type="entry name" value="EF_HAND_2"/>
    <property type="match status" value="2"/>
</dbReference>
<dbReference type="SMART" id="SM00173">
    <property type="entry name" value="RAS"/>
    <property type="match status" value="1"/>
</dbReference>